<dbReference type="InterPro" id="IPR050581">
    <property type="entry name" value="CRR_secretory_protein"/>
</dbReference>
<evidence type="ECO:0000256" key="1">
    <source>
        <dbReference type="ARBA" id="ARBA00004613"/>
    </source>
</evidence>
<gene>
    <name evidence="7" type="ORF">FH972_010096</name>
</gene>
<dbReference type="AlphaFoldDB" id="A0A660KP68"/>
<dbReference type="EMBL" id="CM017324">
    <property type="protein sequence ID" value="KAE8037510.1"/>
    <property type="molecule type" value="Genomic_DNA"/>
</dbReference>
<dbReference type="InterPro" id="IPR038408">
    <property type="entry name" value="GNK2_sf"/>
</dbReference>
<evidence type="ECO:0000313" key="8">
    <source>
        <dbReference type="Proteomes" id="UP000327013"/>
    </source>
</evidence>
<evidence type="ECO:0000256" key="5">
    <source>
        <dbReference type="ARBA" id="ARBA00038515"/>
    </source>
</evidence>
<protein>
    <recommendedName>
        <fullName evidence="6">Gnk2-homologous domain-containing protein</fullName>
    </recommendedName>
</protein>
<evidence type="ECO:0000256" key="3">
    <source>
        <dbReference type="ARBA" id="ARBA00022729"/>
    </source>
</evidence>
<evidence type="ECO:0000313" key="7">
    <source>
        <dbReference type="EMBL" id="KAE8037510.1"/>
    </source>
</evidence>
<proteinExistence type="inferred from homology"/>
<comment type="subcellular location">
    <subcellularLocation>
        <location evidence="1">Secreted</location>
    </subcellularLocation>
</comment>
<keyword evidence="2" id="KW-0964">Secreted</keyword>
<dbReference type="CDD" id="cd23509">
    <property type="entry name" value="Gnk2-like"/>
    <property type="match status" value="2"/>
</dbReference>
<keyword evidence="4" id="KW-0677">Repeat</keyword>
<dbReference type="PANTHER" id="PTHR32411">
    <property type="entry name" value="CYSTEINE-RICH REPEAT SECRETORY PROTEIN 38-RELATED"/>
    <property type="match status" value="1"/>
</dbReference>
<evidence type="ECO:0000256" key="4">
    <source>
        <dbReference type="ARBA" id="ARBA00022737"/>
    </source>
</evidence>
<dbReference type="Pfam" id="PF01657">
    <property type="entry name" value="Stress-antifung"/>
    <property type="match status" value="2"/>
</dbReference>
<evidence type="ECO:0000256" key="2">
    <source>
        <dbReference type="ARBA" id="ARBA00022525"/>
    </source>
</evidence>
<name>A0A660KP68_9ROSI</name>
<dbReference type="Proteomes" id="UP000327013">
    <property type="component" value="Chromosome 4"/>
</dbReference>
<dbReference type="GO" id="GO:0005576">
    <property type="term" value="C:extracellular region"/>
    <property type="evidence" value="ECO:0007669"/>
    <property type="project" value="UniProtKB-SubCell"/>
</dbReference>
<feature type="domain" description="Gnk2-homologous" evidence="6">
    <location>
        <begin position="1"/>
        <end position="86"/>
    </location>
</feature>
<dbReference type="PROSITE" id="PS51473">
    <property type="entry name" value="GNK2"/>
    <property type="match status" value="2"/>
</dbReference>
<dbReference type="Gene3D" id="3.30.430.20">
    <property type="entry name" value="Gnk2 domain, C-X8-C-X2-C motif"/>
    <property type="match status" value="2"/>
</dbReference>
<dbReference type="PANTHER" id="PTHR32411:SF43">
    <property type="entry name" value="CYSTEINE-RICH REPEAT SECRETORY PROTEIN 38"/>
    <property type="match status" value="1"/>
</dbReference>
<comment type="similarity">
    <text evidence="5">Belongs to the cysteine-rich repeat secretory protein family.</text>
</comment>
<sequence length="198" mass="21485">MKEASTIELMNYLSYETLPTGFCLGSRGHGLDRTYGLAICAGDTSPSDCANCLSNATEEICTHCPDRKRAVIWHDLCTLKYSGEDFFGQVDTQLRYLLTDSENASDPVSFGQKTNDLISKLVEIAYVIPRTYGTSTVRLGASETLELTAQCRRDLSGTDCKRCLTNSVVELQNCCAGKKGATVYSASCAVAYTVAIVV</sequence>
<dbReference type="OrthoDB" id="4062651at2759"/>
<organism evidence="7 8">
    <name type="scientific">Carpinus fangiana</name>
    <dbReference type="NCBI Taxonomy" id="176857"/>
    <lineage>
        <taxon>Eukaryota</taxon>
        <taxon>Viridiplantae</taxon>
        <taxon>Streptophyta</taxon>
        <taxon>Embryophyta</taxon>
        <taxon>Tracheophyta</taxon>
        <taxon>Spermatophyta</taxon>
        <taxon>Magnoliopsida</taxon>
        <taxon>eudicotyledons</taxon>
        <taxon>Gunneridae</taxon>
        <taxon>Pentapetalae</taxon>
        <taxon>rosids</taxon>
        <taxon>fabids</taxon>
        <taxon>Fagales</taxon>
        <taxon>Betulaceae</taxon>
        <taxon>Carpinus</taxon>
    </lineage>
</organism>
<keyword evidence="8" id="KW-1185">Reference proteome</keyword>
<reference evidence="7 8" key="1">
    <citation type="submission" date="2019-06" db="EMBL/GenBank/DDBJ databases">
        <title>A chromosomal-level reference genome of Carpinus fangiana (Coryloideae, Betulaceae).</title>
        <authorList>
            <person name="Yang X."/>
            <person name="Wang Z."/>
            <person name="Zhang L."/>
            <person name="Hao G."/>
            <person name="Liu J."/>
            <person name="Yang Y."/>
        </authorList>
    </citation>
    <scope>NUCLEOTIDE SEQUENCE [LARGE SCALE GENOMIC DNA]</scope>
    <source>
        <strain evidence="7">Cfa_2016G</strain>
        <tissue evidence="7">Leaf</tissue>
    </source>
</reference>
<accession>A0A660KP68</accession>
<keyword evidence="3" id="KW-0732">Signal</keyword>
<dbReference type="InterPro" id="IPR002902">
    <property type="entry name" value="GNK2"/>
</dbReference>
<feature type="domain" description="Gnk2-homologous" evidence="6">
    <location>
        <begin position="92"/>
        <end position="197"/>
    </location>
</feature>
<evidence type="ECO:0000259" key="6">
    <source>
        <dbReference type="PROSITE" id="PS51473"/>
    </source>
</evidence>